<dbReference type="EMBL" id="CP014169">
    <property type="protein sequence ID" value="AOH87129.1"/>
    <property type="molecule type" value="Genomic_DNA"/>
</dbReference>
<accession>A0A1B3ZI71</accession>
<gene>
    <name evidence="1" type="ORF">AWL63_23430</name>
</gene>
<reference evidence="1 2" key="1">
    <citation type="submission" date="2016-01" db="EMBL/GenBank/DDBJ databases">
        <title>Complete genome and mega plasmid sequence of Sphingomonas panacis DCY99 elicits systemic resistance in rice to Xanthomonas oryzae.</title>
        <authorList>
            <person name="Kim Y.J."/>
            <person name="Yang D.C."/>
            <person name="Sing P."/>
        </authorList>
    </citation>
    <scope>NUCLEOTIDE SEQUENCE [LARGE SCALE GENOMIC DNA]</scope>
    <source>
        <strain evidence="1 2">DCY99</strain>
        <plasmid evidence="2">Plasmid</plasmid>
    </source>
</reference>
<geneLocation type="plasmid" evidence="2"/>
<name>A0A1B3ZI71_9SPHN</name>
<protein>
    <submittedName>
        <fullName evidence="1">Uncharacterized protein</fullName>
    </submittedName>
</protein>
<dbReference type="AlphaFoldDB" id="A0A1B3ZI71"/>
<proteinExistence type="predicted"/>
<sequence>MDIVATRTRIGMDQPTYAYRLYVPMSQLSPERQRLIAYRSNFGIGARDAYLARVDDVIAPMTHLETPPGPVRYAQAKAIEEAASRLSAIILCALFPEMTADMLPFRFTVLSAPPNAIVHATVHELTSRYEALQPLLATITSALIGVRIDRRVT</sequence>
<organism evidence="1 2">
    <name type="scientific">Sphingomonas panacis</name>
    <dbReference type="NCBI Taxonomy" id="1560345"/>
    <lineage>
        <taxon>Bacteria</taxon>
        <taxon>Pseudomonadati</taxon>
        <taxon>Pseudomonadota</taxon>
        <taxon>Alphaproteobacteria</taxon>
        <taxon>Sphingomonadales</taxon>
        <taxon>Sphingomonadaceae</taxon>
        <taxon>Sphingomonas</taxon>
    </lineage>
</organism>
<dbReference type="RefSeq" id="WP_069207699.1">
    <property type="nucleotide sequence ID" value="NZ_CP014169.1"/>
</dbReference>
<evidence type="ECO:0000313" key="1">
    <source>
        <dbReference type="EMBL" id="AOH87129.1"/>
    </source>
</evidence>
<keyword evidence="2" id="KW-1185">Reference proteome</keyword>
<dbReference type="OrthoDB" id="7447671at2"/>
<dbReference type="KEGG" id="span:AWL63_23430"/>
<keyword evidence="1" id="KW-0614">Plasmid</keyword>
<dbReference type="Proteomes" id="UP000094256">
    <property type="component" value="Plasmid unnamed"/>
</dbReference>
<evidence type="ECO:0000313" key="2">
    <source>
        <dbReference type="Proteomes" id="UP000094256"/>
    </source>
</evidence>